<sequence>MAETIESYENVVPEVVYFVDRRCFPDWEIAEQRIDFHDLTFVVGGMSDYYVDGEKHTLQAGDVIYIPPGCVRRARTYRDRPMRSYAFNFVVLHPANNVRLPLPTVGKGRATPELLRQVRDFLQVWVGRRPGYRMQARGLFHLLLYRLLSEADPAARLPPDDWRIARVMQYVLDHYAEPVDLKTLADMVGLHPVCLSALFRQKTRMTLTHYVASVRVGHAEMMLSTGEFRVREVAERCGFQDVSYFCKTFKAIKGYPPSQAVARAKANFHESL</sequence>
<dbReference type="InterPro" id="IPR037923">
    <property type="entry name" value="HTH-like"/>
</dbReference>
<comment type="caution">
    <text evidence="5">The sequence shown here is derived from an EMBL/GenBank/DDBJ whole genome shotgun (WGS) entry which is preliminary data.</text>
</comment>
<dbReference type="GO" id="GO:0043565">
    <property type="term" value="F:sequence-specific DNA binding"/>
    <property type="evidence" value="ECO:0007669"/>
    <property type="project" value="InterPro"/>
</dbReference>
<proteinExistence type="predicted"/>
<keyword evidence="1" id="KW-0805">Transcription regulation</keyword>
<dbReference type="PROSITE" id="PS01124">
    <property type="entry name" value="HTH_ARAC_FAMILY_2"/>
    <property type="match status" value="1"/>
</dbReference>
<dbReference type="PROSITE" id="PS00041">
    <property type="entry name" value="HTH_ARAC_FAMILY_1"/>
    <property type="match status" value="1"/>
</dbReference>
<reference evidence="5 6" key="1">
    <citation type="submission" date="2016-12" db="EMBL/GenBank/DDBJ databases">
        <title>Candidatus Reconcilibacillus cellulovorans genome.</title>
        <authorList>
            <person name="Kolinko S."/>
            <person name="Wu Y.-W."/>
            <person name="Tachea F."/>
            <person name="Denzel E."/>
            <person name="Hiras J."/>
            <person name="Baecker N."/>
            <person name="Chan L.J."/>
            <person name="Eichorst S.A."/>
            <person name="Frey D."/>
            <person name="Adams P.D."/>
            <person name="Pray T."/>
            <person name="Tanjore D."/>
            <person name="Petzold C.J."/>
            <person name="Gladden J.M."/>
            <person name="Simmons B.A."/>
            <person name="Singer S.W."/>
        </authorList>
    </citation>
    <scope>NUCLEOTIDE SEQUENCE [LARGE SCALE GENOMIC DNA]</scope>
    <source>
        <strain evidence="5">JTherm</strain>
    </source>
</reference>
<dbReference type="SMART" id="SM00342">
    <property type="entry name" value="HTH_ARAC"/>
    <property type="match status" value="1"/>
</dbReference>
<dbReference type="Gene3D" id="1.10.10.60">
    <property type="entry name" value="Homeodomain-like"/>
    <property type="match status" value="2"/>
</dbReference>
<evidence type="ECO:0000313" key="6">
    <source>
        <dbReference type="Proteomes" id="UP000243688"/>
    </source>
</evidence>
<accession>A0A2A6E0X8</accession>
<organism evidence="5 6">
    <name type="scientific">Candidatus Reconcilbacillus cellulovorans</name>
    <dbReference type="NCBI Taxonomy" id="1906605"/>
    <lineage>
        <taxon>Bacteria</taxon>
        <taxon>Bacillati</taxon>
        <taxon>Bacillota</taxon>
        <taxon>Bacilli</taxon>
        <taxon>Bacillales</taxon>
        <taxon>Paenibacillaceae</taxon>
        <taxon>Candidatus Reconcilbacillus</taxon>
    </lineage>
</organism>
<dbReference type="EMBL" id="MOXJ01000014">
    <property type="protein sequence ID" value="PDO10466.1"/>
    <property type="molecule type" value="Genomic_DNA"/>
</dbReference>
<evidence type="ECO:0000259" key="4">
    <source>
        <dbReference type="PROSITE" id="PS01124"/>
    </source>
</evidence>
<dbReference type="InterPro" id="IPR013096">
    <property type="entry name" value="Cupin_2"/>
</dbReference>
<evidence type="ECO:0000313" key="5">
    <source>
        <dbReference type="EMBL" id="PDO10466.1"/>
    </source>
</evidence>
<keyword evidence="3" id="KW-0804">Transcription</keyword>
<keyword evidence="2" id="KW-0238">DNA-binding</keyword>
<dbReference type="SUPFAM" id="SSF51215">
    <property type="entry name" value="Regulatory protein AraC"/>
    <property type="match status" value="1"/>
</dbReference>
<dbReference type="PANTHER" id="PTHR43280:SF28">
    <property type="entry name" value="HTH-TYPE TRANSCRIPTIONAL ACTIVATOR RHAS"/>
    <property type="match status" value="1"/>
</dbReference>
<dbReference type="InterPro" id="IPR009057">
    <property type="entry name" value="Homeodomain-like_sf"/>
</dbReference>
<dbReference type="Proteomes" id="UP000243688">
    <property type="component" value="Unassembled WGS sequence"/>
</dbReference>
<dbReference type="SUPFAM" id="SSF46689">
    <property type="entry name" value="Homeodomain-like"/>
    <property type="match status" value="2"/>
</dbReference>
<dbReference type="Pfam" id="PF07883">
    <property type="entry name" value="Cupin_2"/>
    <property type="match status" value="1"/>
</dbReference>
<dbReference type="InterPro" id="IPR014710">
    <property type="entry name" value="RmlC-like_jellyroll"/>
</dbReference>
<dbReference type="GO" id="GO:0003700">
    <property type="term" value="F:DNA-binding transcription factor activity"/>
    <property type="evidence" value="ECO:0007669"/>
    <property type="project" value="InterPro"/>
</dbReference>
<protein>
    <submittedName>
        <fullName evidence="5">AraC family transcriptional regulator</fullName>
    </submittedName>
</protein>
<dbReference type="PANTHER" id="PTHR43280">
    <property type="entry name" value="ARAC-FAMILY TRANSCRIPTIONAL REGULATOR"/>
    <property type="match status" value="1"/>
</dbReference>
<dbReference type="InterPro" id="IPR018060">
    <property type="entry name" value="HTH_AraC"/>
</dbReference>
<name>A0A2A6E0X8_9BACL</name>
<dbReference type="InterPro" id="IPR018062">
    <property type="entry name" value="HTH_AraC-typ_CS"/>
</dbReference>
<gene>
    <name evidence="5" type="ORF">BLM47_06960</name>
</gene>
<feature type="domain" description="HTH araC/xylS-type" evidence="4">
    <location>
        <begin position="165"/>
        <end position="263"/>
    </location>
</feature>
<evidence type="ECO:0000256" key="1">
    <source>
        <dbReference type="ARBA" id="ARBA00023015"/>
    </source>
</evidence>
<dbReference type="AlphaFoldDB" id="A0A2A6E0X8"/>
<dbReference type="Pfam" id="PF12833">
    <property type="entry name" value="HTH_18"/>
    <property type="match status" value="1"/>
</dbReference>
<evidence type="ECO:0000256" key="2">
    <source>
        <dbReference type="ARBA" id="ARBA00023125"/>
    </source>
</evidence>
<evidence type="ECO:0000256" key="3">
    <source>
        <dbReference type="ARBA" id="ARBA00023163"/>
    </source>
</evidence>
<dbReference type="Gene3D" id="2.60.120.10">
    <property type="entry name" value="Jelly Rolls"/>
    <property type="match status" value="1"/>
</dbReference>